<evidence type="ECO:0000313" key="4">
    <source>
        <dbReference type="EMBL" id="CAD5113334.1"/>
    </source>
</evidence>
<comment type="similarity">
    <text evidence="1">Belongs to the Flattop family.</text>
</comment>
<organism evidence="4 5">
    <name type="scientific">Dimorphilus gyrociliatus</name>
    <dbReference type="NCBI Taxonomy" id="2664684"/>
    <lineage>
        <taxon>Eukaryota</taxon>
        <taxon>Metazoa</taxon>
        <taxon>Spiralia</taxon>
        <taxon>Lophotrochozoa</taxon>
        <taxon>Annelida</taxon>
        <taxon>Polychaeta</taxon>
        <taxon>Polychaeta incertae sedis</taxon>
        <taxon>Dinophilidae</taxon>
        <taxon>Dimorphilus</taxon>
    </lineage>
</organism>
<dbReference type="GO" id="GO:0044782">
    <property type="term" value="P:cilium organization"/>
    <property type="evidence" value="ECO:0007669"/>
    <property type="project" value="TreeGrafter"/>
</dbReference>
<dbReference type="PANTHER" id="PTHR34639">
    <property type="entry name" value="PROTEIN FLATTOP"/>
    <property type="match status" value="1"/>
</dbReference>
<evidence type="ECO:0000256" key="3">
    <source>
        <dbReference type="SAM" id="MobiDB-lite"/>
    </source>
</evidence>
<evidence type="ECO:0000313" key="5">
    <source>
        <dbReference type="Proteomes" id="UP000549394"/>
    </source>
</evidence>
<feature type="region of interest" description="Disordered" evidence="3">
    <location>
        <begin position="45"/>
        <end position="70"/>
    </location>
</feature>
<sequence>MSRSFSANQYQSAFEPKKLRNWEIPSEFQQRPRCLDGSTRIIADDRGRIRDGGKKSNENPWGNFVGNWDMPSKLPGPKNWIRQAEYAGPSGKIGTARSRHALDILDKSAEYTEYHIKGVAKNESRLSYKNHRTSGRKQLTDRETELKQKMHEVATNTSPVPSKVVTPTKQVSPVELTAASPAQSLTKAISPAGSKKSVASPLGSARVAVTPSGRPIAPTPNKEPRVKINEDAKMEEEKIPSPPLSPATRASVCRNL</sequence>
<dbReference type="CDD" id="cd23705">
    <property type="entry name" value="Flattop"/>
    <property type="match status" value="1"/>
</dbReference>
<dbReference type="EMBL" id="CAJFCJ010000003">
    <property type="protein sequence ID" value="CAD5113334.1"/>
    <property type="molecule type" value="Genomic_DNA"/>
</dbReference>
<proteinExistence type="inferred from homology"/>
<feature type="region of interest" description="Disordered" evidence="3">
    <location>
        <begin position="181"/>
        <end position="256"/>
    </location>
</feature>
<accession>A0A7I8VDK4</accession>
<feature type="compositionally biased region" description="Basic and acidic residues" evidence="3">
    <location>
        <begin position="222"/>
        <end position="239"/>
    </location>
</feature>
<comment type="caution">
    <text evidence="4">The sequence shown here is derived from an EMBL/GenBank/DDBJ whole genome shotgun (WGS) entry which is preliminary data.</text>
</comment>
<name>A0A7I8VDK4_9ANNE</name>
<evidence type="ECO:0000256" key="2">
    <source>
        <dbReference type="ARBA" id="ARBA00033306"/>
    </source>
</evidence>
<dbReference type="InterPro" id="IPR038797">
    <property type="entry name" value="Fltp"/>
</dbReference>
<dbReference type="Pfam" id="PF22611">
    <property type="entry name" value="CFAP126"/>
    <property type="match status" value="1"/>
</dbReference>
<evidence type="ECO:0000256" key="1">
    <source>
        <dbReference type="ARBA" id="ARBA00009887"/>
    </source>
</evidence>
<dbReference type="AlphaFoldDB" id="A0A7I8VDK4"/>
<gene>
    <name evidence="4" type="ORF">DGYR_LOCUS2346</name>
</gene>
<feature type="compositionally biased region" description="Basic and acidic residues" evidence="3">
    <location>
        <begin position="45"/>
        <end position="57"/>
    </location>
</feature>
<dbReference type="PANTHER" id="PTHR34639:SF1">
    <property type="entry name" value="PROTEIN FLATTOP"/>
    <property type="match status" value="1"/>
</dbReference>
<reference evidence="4 5" key="1">
    <citation type="submission" date="2020-08" db="EMBL/GenBank/DDBJ databases">
        <authorList>
            <person name="Hejnol A."/>
        </authorList>
    </citation>
    <scope>NUCLEOTIDE SEQUENCE [LARGE SCALE GENOMIC DNA]</scope>
</reference>
<keyword evidence="5" id="KW-1185">Reference proteome</keyword>
<dbReference type="Proteomes" id="UP000549394">
    <property type="component" value="Unassembled WGS sequence"/>
</dbReference>
<protein>
    <recommendedName>
        <fullName evidence="2">Cilia- and flagella-associated protein 126</fullName>
    </recommendedName>
</protein>
<dbReference type="GO" id="GO:0036064">
    <property type="term" value="C:ciliary basal body"/>
    <property type="evidence" value="ECO:0007669"/>
    <property type="project" value="TreeGrafter"/>
</dbReference>